<reference evidence="1" key="1">
    <citation type="submission" date="2020-10" db="EMBL/GenBank/DDBJ databases">
        <authorList>
            <person name="Castelo-Branco R."/>
            <person name="Eusebio N."/>
            <person name="Adriana R."/>
            <person name="Vieira A."/>
            <person name="Brugerolle De Fraissinette N."/>
            <person name="Rezende De Castro R."/>
            <person name="Schneider M.P."/>
            <person name="Vasconcelos V."/>
            <person name="Leao P.N."/>
        </authorList>
    </citation>
    <scope>NUCLEOTIDE SEQUENCE</scope>
    <source>
        <strain evidence="1">LEGE 07157</strain>
    </source>
</reference>
<dbReference type="NCBIfam" id="TIGR04323">
    <property type="entry name" value="SpoChoClust_1"/>
    <property type="match status" value="1"/>
</dbReference>
<dbReference type="InterPro" id="IPR027610">
    <property type="entry name" value="SpoChClust_LIC12192"/>
</dbReference>
<evidence type="ECO:0000313" key="2">
    <source>
        <dbReference type="Proteomes" id="UP000654482"/>
    </source>
</evidence>
<dbReference type="Proteomes" id="UP000654482">
    <property type="component" value="Unassembled WGS sequence"/>
</dbReference>
<dbReference type="AlphaFoldDB" id="A0A8J7ITI1"/>
<keyword evidence="2" id="KW-1185">Reference proteome</keyword>
<evidence type="ECO:0000313" key="1">
    <source>
        <dbReference type="EMBL" id="MBE9116867.1"/>
    </source>
</evidence>
<sequence>MKSKLGWRGYISSREIAGQIIPQRVQNLVIRNYTQKNNMLFLLSATEYYMDNCYMMLNSLQEELINLAGLVFYSLDLLPGEWKRRKQLYETILSKECEVHFALEELVIARGEQISLIEDILSCRTIAMEAENGIEQVARASLLFQET</sequence>
<name>A0A8J7ITI1_9CYAN</name>
<comment type="caution">
    <text evidence="1">The sequence shown here is derived from an EMBL/GenBank/DDBJ whole genome shotgun (WGS) entry which is preliminary data.</text>
</comment>
<accession>A0A8J7ITI1</accession>
<organism evidence="1 2">
    <name type="scientific">Lusitaniella coriacea LEGE 07157</name>
    <dbReference type="NCBI Taxonomy" id="945747"/>
    <lineage>
        <taxon>Bacteria</taxon>
        <taxon>Bacillati</taxon>
        <taxon>Cyanobacteriota</taxon>
        <taxon>Cyanophyceae</taxon>
        <taxon>Spirulinales</taxon>
        <taxon>Lusitaniellaceae</taxon>
        <taxon>Lusitaniella</taxon>
    </lineage>
</organism>
<dbReference type="EMBL" id="JADEWZ010000018">
    <property type="protein sequence ID" value="MBE9116867.1"/>
    <property type="molecule type" value="Genomic_DNA"/>
</dbReference>
<gene>
    <name evidence="1" type="ORF">IQ249_13250</name>
</gene>
<proteinExistence type="predicted"/>
<protein>
    <submittedName>
        <fullName evidence="1">Uncharacterized protein</fullName>
    </submittedName>
</protein>